<dbReference type="EC" id="6.3.2.4" evidence="6 22"/>
<keyword evidence="14 22" id="KW-0573">Peptidoglycan synthesis</keyword>
<dbReference type="RefSeq" id="WP_269954558.1">
    <property type="nucleotide sequence ID" value="NZ_JAKMUV010000002.1"/>
</dbReference>
<evidence type="ECO:0000256" key="22">
    <source>
        <dbReference type="HAMAP-Rule" id="MF_00047"/>
    </source>
</evidence>
<feature type="binding site" evidence="24">
    <location>
        <begin position="335"/>
        <end position="336"/>
    </location>
    <ligand>
        <name>ATP</name>
        <dbReference type="ChEBI" id="CHEBI:30616"/>
    </ligand>
</feature>
<dbReference type="GO" id="GO:0005524">
    <property type="term" value="F:ATP binding"/>
    <property type="evidence" value="ECO:0007669"/>
    <property type="project" value="UniProtKB-UniRule"/>
</dbReference>
<protein>
    <recommendedName>
        <fullName evidence="19 22">D-alanine--D-alanine ligase</fullName>
        <ecNumber evidence="6 22">6.3.2.4</ecNumber>
    </recommendedName>
    <alternativeName>
        <fullName evidence="21 22">D-Ala-D-Ala ligase</fullName>
    </alternativeName>
    <alternativeName>
        <fullName evidence="20 22">D-alanylalanine synthetase</fullName>
    </alternativeName>
</protein>
<keyword evidence="12 25" id="KW-0460">Magnesium</keyword>
<keyword evidence="7 22" id="KW-0963">Cytoplasm</keyword>
<evidence type="ECO:0000256" key="14">
    <source>
        <dbReference type="ARBA" id="ARBA00022984"/>
    </source>
</evidence>
<dbReference type="InterPro" id="IPR000291">
    <property type="entry name" value="D-Ala_lig_Van_CS"/>
</dbReference>
<dbReference type="EMBL" id="JAKMUV010000002">
    <property type="protein sequence ID" value="MCZ9304267.1"/>
    <property type="molecule type" value="Genomic_DNA"/>
</dbReference>
<dbReference type="GO" id="GO:0009252">
    <property type="term" value="P:peptidoglycan biosynthetic process"/>
    <property type="evidence" value="ECO:0007669"/>
    <property type="project" value="UniProtKB-UniRule"/>
</dbReference>
<dbReference type="InterPro" id="IPR011095">
    <property type="entry name" value="Dala_Dala_lig_C"/>
</dbReference>
<evidence type="ECO:0000256" key="9">
    <source>
        <dbReference type="ARBA" id="ARBA00022723"/>
    </source>
</evidence>
<dbReference type="InterPro" id="IPR011127">
    <property type="entry name" value="Dala_Dala_lig_N"/>
</dbReference>
<evidence type="ECO:0000256" key="19">
    <source>
        <dbReference type="ARBA" id="ARBA00068427"/>
    </source>
</evidence>
<feature type="active site" evidence="23">
    <location>
        <position position="208"/>
    </location>
</feature>
<feature type="binding site" evidence="24">
    <location>
        <begin position="238"/>
        <end position="245"/>
    </location>
    <ligand>
        <name>ATP</name>
        <dbReference type="ChEBI" id="CHEBI:30616"/>
    </ligand>
</feature>
<keyword evidence="11 26" id="KW-0067">ATP-binding</keyword>
<dbReference type="Proteomes" id="UP001146505">
    <property type="component" value="Unassembled WGS sequence"/>
</dbReference>
<dbReference type="GO" id="GO:0071555">
    <property type="term" value="P:cell wall organization"/>
    <property type="evidence" value="ECO:0007669"/>
    <property type="project" value="UniProtKB-KW"/>
</dbReference>
<comment type="pathway">
    <text evidence="18">Glycan biosynthesis.</text>
</comment>
<feature type="binding site" evidence="25">
    <location>
        <position position="336"/>
    </location>
    <ligand>
        <name>Mg(2+)</name>
        <dbReference type="ChEBI" id="CHEBI:18420"/>
        <label>2</label>
    </ligand>
</feature>
<dbReference type="InterPro" id="IPR016185">
    <property type="entry name" value="PreATP-grasp_dom_sf"/>
</dbReference>
<dbReference type="GO" id="GO:0005829">
    <property type="term" value="C:cytosol"/>
    <property type="evidence" value="ECO:0007669"/>
    <property type="project" value="TreeGrafter"/>
</dbReference>
<feature type="binding site" evidence="25">
    <location>
        <position position="338"/>
    </location>
    <ligand>
        <name>Mg(2+)</name>
        <dbReference type="ChEBI" id="CHEBI:18420"/>
        <label>2</label>
    </ligand>
</feature>
<dbReference type="Pfam" id="PF01820">
    <property type="entry name" value="Dala_Dala_lig_N"/>
    <property type="match status" value="1"/>
</dbReference>
<dbReference type="NCBIfam" id="NF002528">
    <property type="entry name" value="PRK01966.1-4"/>
    <property type="match status" value="1"/>
</dbReference>
<evidence type="ECO:0000256" key="12">
    <source>
        <dbReference type="ARBA" id="ARBA00022842"/>
    </source>
</evidence>
<evidence type="ECO:0000259" key="27">
    <source>
        <dbReference type="PROSITE" id="PS50975"/>
    </source>
</evidence>
<evidence type="ECO:0000256" key="5">
    <source>
        <dbReference type="ARBA" id="ARBA00010871"/>
    </source>
</evidence>
<comment type="similarity">
    <text evidence="5 22">Belongs to the D-alanine--D-alanine ligase family.</text>
</comment>
<organism evidence="28 29">
    <name type="scientific">Corynebacterium macclintockiae</name>
    <dbReference type="NCBI Taxonomy" id="2913501"/>
    <lineage>
        <taxon>Bacteria</taxon>
        <taxon>Bacillati</taxon>
        <taxon>Actinomycetota</taxon>
        <taxon>Actinomycetes</taxon>
        <taxon>Mycobacteriales</taxon>
        <taxon>Corynebacteriaceae</taxon>
        <taxon>Corynebacterium</taxon>
    </lineage>
</organism>
<dbReference type="GO" id="GO:0008716">
    <property type="term" value="F:D-alanine-D-alanine ligase activity"/>
    <property type="evidence" value="ECO:0007669"/>
    <property type="project" value="UniProtKB-UniRule"/>
</dbReference>
<proteinExistence type="inferred from homology"/>
<dbReference type="SUPFAM" id="SSF52440">
    <property type="entry name" value="PreATP-grasp domain"/>
    <property type="match status" value="1"/>
</dbReference>
<evidence type="ECO:0000256" key="26">
    <source>
        <dbReference type="PROSITE-ProRule" id="PRU00409"/>
    </source>
</evidence>
<keyword evidence="16 22" id="KW-0961">Cell wall biogenesis/degradation</keyword>
<evidence type="ECO:0000256" key="20">
    <source>
        <dbReference type="ARBA" id="ARBA00076288"/>
    </source>
</evidence>
<dbReference type="Gene3D" id="3.30.1490.20">
    <property type="entry name" value="ATP-grasp fold, A domain"/>
    <property type="match status" value="1"/>
</dbReference>
<dbReference type="GO" id="GO:0046872">
    <property type="term" value="F:metal ion binding"/>
    <property type="evidence" value="ECO:0007669"/>
    <property type="project" value="UniProtKB-KW"/>
</dbReference>
<dbReference type="InterPro" id="IPR013815">
    <property type="entry name" value="ATP_grasp_subdomain_1"/>
</dbReference>
<dbReference type="PROSITE" id="PS00843">
    <property type="entry name" value="DALA_DALA_LIGASE_1"/>
    <property type="match status" value="1"/>
</dbReference>
<evidence type="ECO:0000256" key="17">
    <source>
        <dbReference type="ARBA" id="ARBA00047614"/>
    </source>
</evidence>
<evidence type="ECO:0000256" key="10">
    <source>
        <dbReference type="ARBA" id="ARBA00022741"/>
    </source>
</evidence>
<dbReference type="PANTHER" id="PTHR23132">
    <property type="entry name" value="D-ALANINE--D-ALANINE LIGASE"/>
    <property type="match status" value="1"/>
</dbReference>
<evidence type="ECO:0000256" key="1">
    <source>
        <dbReference type="ARBA" id="ARBA00001936"/>
    </source>
</evidence>
<dbReference type="HAMAP" id="MF_00047">
    <property type="entry name" value="Dala_Dala_lig"/>
    <property type="match status" value="1"/>
</dbReference>
<sequence length="373" mass="39104">MSNEPKKHARTTVAVLYGGQSTEHSVSCISAGAVIDHLDPEIYEVVPVGITETGAWVPGTTDTTQLRADGRDMPRVKDDGVHVQLTFGGSAGSADSAEGGAGEMRYVTGPQAGEVFAQVDVVFPVLHGMNGEDGTVQGVLDLAGVRYVGNGVLASAAGMDKDFTKRLAREAGIPVGEELILFQPRELTAEEKERLGLPVFVKPARGGSSIGISKVDSWEDFDSAVDLAFSHDGKVIVEAMIHGAEVECGVLQHADGSIVSSVPAMLNGTEDGAEGFYGFDAKYVDSTVSATIPAPLPAETLTEIRQLAIRTFNALGCDGIARVDFFATENGPVLNEINTMPGFTPISMYPKMFAADGVSFGDLVSALIARALA</sequence>
<feature type="binding site" evidence="24">
    <location>
        <begin position="208"/>
        <end position="209"/>
    </location>
    <ligand>
        <name>ATP</name>
        <dbReference type="ChEBI" id="CHEBI:30616"/>
    </ligand>
</feature>
<feature type="binding site" evidence="25">
    <location>
        <position position="336"/>
    </location>
    <ligand>
        <name>Mg(2+)</name>
        <dbReference type="ChEBI" id="CHEBI:18420"/>
        <label>1</label>
    </ligand>
</feature>
<keyword evidence="8 22" id="KW-0436">Ligase</keyword>
<evidence type="ECO:0000256" key="18">
    <source>
        <dbReference type="ARBA" id="ARBA00060592"/>
    </source>
</evidence>
<gene>
    <name evidence="22" type="primary">ddl</name>
    <name evidence="28" type="ORF">L8U58_01750</name>
</gene>
<evidence type="ECO:0000256" key="23">
    <source>
        <dbReference type="PIRSR" id="PIRSR039102-1"/>
    </source>
</evidence>
<keyword evidence="13 22" id="KW-0133">Cell shape</keyword>
<dbReference type="Gene3D" id="3.40.50.20">
    <property type="match status" value="1"/>
</dbReference>
<evidence type="ECO:0000256" key="2">
    <source>
        <dbReference type="ARBA" id="ARBA00003921"/>
    </source>
</evidence>
<evidence type="ECO:0000256" key="11">
    <source>
        <dbReference type="ARBA" id="ARBA00022840"/>
    </source>
</evidence>
<dbReference type="AlphaFoldDB" id="A0A9X3RQQ8"/>
<keyword evidence="15 25" id="KW-0464">Manganese</keyword>
<evidence type="ECO:0000256" key="4">
    <source>
        <dbReference type="ARBA" id="ARBA00004752"/>
    </source>
</evidence>
<evidence type="ECO:0000256" key="13">
    <source>
        <dbReference type="ARBA" id="ARBA00022960"/>
    </source>
</evidence>
<comment type="cofactor">
    <cofactor evidence="1">
        <name>Mn(2+)</name>
        <dbReference type="ChEBI" id="CHEBI:29035"/>
    </cofactor>
</comment>
<comment type="pathway">
    <text evidence="4 22">Cell wall biogenesis; peptidoglycan biosynthesis.</text>
</comment>
<evidence type="ECO:0000256" key="7">
    <source>
        <dbReference type="ARBA" id="ARBA00022490"/>
    </source>
</evidence>
<dbReference type="InterPro" id="IPR011761">
    <property type="entry name" value="ATP-grasp"/>
</dbReference>
<dbReference type="SUPFAM" id="SSF56059">
    <property type="entry name" value="Glutathione synthetase ATP-binding domain-like"/>
    <property type="match status" value="1"/>
</dbReference>
<keyword evidence="29" id="KW-1185">Reference proteome</keyword>
<reference evidence="28" key="1">
    <citation type="submission" date="2022-02" db="EMBL/GenBank/DDBJ databases">
        <title>Corynebacterium sp. from urogenital microbiome.</title>
        <authorList>
            <person name="Cappelli E.A."/>
            <person name="Ribeiro T.G."/>
            <person name="Peixe L."/>
        </authorList>
    </citation>
    <scope>NUCLEOTIDE SEQUENCE</scope>
    <source>
        <strain evidence="28">C9Ua_112</strain>
    </source>
</reference>
<feature type="binding site" evidence="25">
    <location>
        <position position="324"/>
    </location>
    <ligand>
        <name>Mg(2+)</name>
        <dbReference type="ChEBI" id="CHEBI:18420"/>
        <label>1</label>
    </ligand>
</feature>
<evidence type="ECO:0000256" key="8">
    <source>
        <dbReference type="ARBA" id="ARBA00022598"/>
    </source>
</evidence>
<evidence type="ECO:0000313" key="29">
    <source>
        <dbReference type="Proteomes" id="UP001146505"/>
    </source>
</evidence>
<evidence type="ECO:0000256" key="16">
    <source>
        <dbReference type="ARBA" id="ARBA00023316"/>
    </source>
</evidence>
<dbReference type="PROSITE" id="PS50975">
    <property type="entry name" value="ATP_GRASP"/>
    <property type="match status" value="1"/>
</dbReference>
<feature type="active site" evidence="23">
    <location>
        <position position="23"/>
    </location>
</feature>
<accession>A0A9X3RQQ8</accession>
<keyword evidence="10 24" id="KW-0547">Nucleotide-binding</keyword>
<dbReference type="InterPro" id="IPR005905">
    <property type="entry name" value="D_ala_D_ala"/>
</dbReference>
<dbReference type="FunFam" id="3.30.470.20:FF:000008">
    <property type="entry name" value="D-alanine--D-alanine ligase"/>
    <property type="match status" value="1"/>
</dbReference>
<feature type="binding site" evidence="24">
    <location>
        <position position="161"/>
    </location>
    <ligand>
        <name>ATP</name>
        <dbReference type="ChEBI" id="CHEBI:30616"/>
    </ligand>
</feature>
<comment type="function">
    <text evidence="2 22">Cell wall formation.</text>
</comment>
<dbReference type="PANTHER" id="PTHR23132:SF25">
    <property type="entry name" value="D-ALANINE--D-ALANINE LIGASE A"/>
    <property type="match status" value="1"/>
</dbReference>
<dbReference type="Pfam" id="PF07478">
    <property type="entry name" value="Dala_Dala_lig_C"/>
    <property type="match status" value="1"/>
</dbReference>
<evidence type="ECO:0000256" key="24">
    <source>
        <dbReference type="PIRSR" id="PIRSR039102-2"/>
    </source>
</evidence>
<evidence type="ECO:0000256" key="25">
    <source>
        <dbReference type="PIRSR" id="PIRSR039102-3"/>
    </source>
</evidence>
<dbReference type="FunFam" id="3.30.1490.20:FF:000007">
    <property type="entry name" value="D-alanine--D-alanine ligase"/>
    <property type="match status" value="1"/>
</dbReference>
<feature type="domain" description="ATP-grasp" evidence="27">
    <location>
        <begin position="165"/>
        <end position="369"/>
    </location>
</feature>
<comment type="caution">
    <text evidence="28">The sequence shown here is derived from an EMBL/GenBank/DDBJ whole genome shotgun (WGS) entry which is preliminary data.</text>
</comment>
<keyword evidence="9 25" id="KW-0479">Metal-binding</keyword>
<dbReference type="PIRSF" id="PIRSF039102">
    <property type="entry name" value="Ddl/VanB"/>
    <property type="match status" value="1"/>
</dbReference>
<dbReference type="Gene3D" id="3.30.470.20">
    <property type="entry name" value="ATP-grasp fold, B domain"/>
    <property type="match status" value="1"/>
</dbReference>
<dbReference type="GO" id="GO:0008360">
    <property type="term" value="P:regulation of cell shape"/>
    <property type="evidence" value="ECO:0007669"/>
    <property type="project" value="UniProtKB-KW"/>
</dbReference>
<comment type="catalytic activity">
    <reaction evidence="17 22">
        <text>2 D-alanine + ATP = D-alanyl-D-alanine + ADP + phosphate + H(+)</text>
        <dbReference type="Rhea" id="RHEA:11224"/>
        <dbReference type="ChEBI" id="CHEBI:15378"/>
        <dbReference type="ChEBI" id="CHEBI:30616"/>
        <dbReference type="ChEBI" id="CHEBI:43474"/>
        <dbReference type="ChEBI" id="CHEBI:57416"/>
        <dbReference type="ChEBI" id="CHEBI:57822"/>
        <dbReference type="ChEBI" id="CHEBI:456216"/>
        <dbReference type="EC" id="6.3.2.4"/>
    </reaction>
</comment>
<evidence type="ECO:0000256" key="3">
    <source>
        <dbReference type="ARBA" id="ARBA00004496"/>
    </source>
</evidence>
<feature type="active site" evidence="23">
    <location>
        <position position="347"/>
    </location>
</feature>
<evidence type="ECO:0000313" key="28">
    <source>
        <dbReference type="EMBL" id="MCZ9304267.1"/>
    </source>
</evidence>
<feature type="binding site" evidence="24">
    <location>
        <begin position="200"/>
        <end position="202"/>
    </location>
    <ligand>
        <name>ATP</name>
        <dbReference type="ChEBI" id="CHEBI:30616"/>
    </ligand>
</feature>
<evidence type="ECO:0000256" key="15">
    <source>
        <dbReference type="ARBA" id="ARBA00023211"/>
    </source>
</evidence>
<dbReference type="NCBIfam" id="TIGR01205">
    <property type="entry name" value="D_ala_D_alaTIGR"/>
    <property type="match status" value="1"/>
</dbReference>
<evidence type="ECO:0000256" key="21">
    <source>
        <dbReference type="ARBA" id="ARBA00077154"/>
    </source>
</evidence>
<comment type="subcellular location">
    <subcellularLocation>
        <location evidence="3 22">Cytoplasm</location>
    </subcellularLocation>
</comment>
<comment type="cofactor">
    <cofactor evidence="25">
        <name>Mg(2+)</name>
        <dbReference type="ChEBI" id="CHEBI:18420"/>
    </cofactor>
    <cofactor evidence="25">
        <name>Mn(2+)</name>
        <dbReference type="ChEBI" id="CHEBI:29035"/>
    </cofactor>
    <text evidence="25">Binds 2 magnesium or manganese ions per subunit.</text>
</comment>
<evidence type="ECO:0000256" key="6">
    <source>
        <dbReference type="ARBA" id="ARBA00012216"/>
    </source>
</evidence>
<dbReference type="GeneID" id="301812250"/>
<name>A0A9X3RQQ8_9CORY</name>
<dbReference type="PROSITE" id="PS00844">
    <property type="entry name" value="DALA_DALA_LIGASE_2"/>
    <property type="match status" value="1"/>
</dbReference>